<proteinExistence type="predicted"/>
<gene>
    <name evidence="1" type="ordered locus">EAT1b_1937</name>
</gene>
<dbReference type="HOGENOM" id="CLU_1756078_0_0_9"/>
<protein>
    <submittedName>
        <fullName evidence="1">Uncharacterized protein</fullName>
    </submittedName>
</protein>
<sequence>MRTQLSSPLASQVKRRIRAIWGVTDSHYWYPLSTAGRPDVIAFDSDYIEEDDQKIKEIQQWISRRGADVVFELHEDLTLWQIDTDSLDPCYDGRYLERYWFDQHMNWVIYASHESTISFGGNELITSLQSSWPDWQEHLSVIDHRFIE</sequence>
<accession>C4L0J8</accession>
<evidence type="ECO:0000313" key="2">
    <source>
        <dbReference type="Proteomes" id="UP000000716"/>
    </source>
</evidence>
<organism evidence="1 2">
    <name type="scientific">Exiguobacterium sp. (strain ATCC BAA-1283 / AT1b)</name>
    <dbReference type="NCBI Taxonomy" id="360911"/>
    <lineage>
        <taxon>Bacteria</taxon>
        <taxon>Bacillati</taxon>
        <taxon>Bacillota</taxon>
        <taxon>Bacilli</taxon>
        <taxon>Bacillales</taxon>
        <taxon>Bacillales Family XII. Incertae Sedis</taxon>
        <taxon>Exiguobacterium</taxon>
    </lineage>
</organism>
<dbReference type="KEGG" id="eat:EAT1b_1937"/>
<dbReference type="RefSeq" id="WP_015880420.1">
    <property type="nucleotide sequence ID" value="NC_012673.1"/>
</dbReference>
<dbReference type="Proteomes" id="UP000000716">
    <property type="component" value="Chromosome"/>
</dbReference>
<reference evidence="1 2" key="1">
    <citation type="journal article" date="2011" name="J. Bacteriol.">
        <title>Complete genome sequence of the Thermophilic Bacterium Exiguobacterium sp. AT1b.</title>
        <authorList>
            <person name="Vishnivetskaya T.A."/>
            <person name="Lucas S."/>
            <person name="Copeland A."/>
            <person name="Lapidus A."/>
            <person name="Glavina Del Rio T."/>
            <person name="Dalin E."/>
            <person name="Tice H."/>
            <person name="Bruce D.C."/>
            <person name="Goodwin L.A."/>
            <person name="Pitluck S."/>
            <person name="Saunders E."/>
            <person name="Brettin T."/>
            <person name="Detter C."/>
            <person name="Han C."/>
            <person name="Larimer F."/>
            <person name="Land M.L."/>
            <person name="Hauser L.J."/>
            <person name="Kyrpides N.C."/>
            <person name="Ovchinnikova G."/>
            <person name="Kathariou S."/>
            <person name="Ramaley R.F."/>
            <person name="Rodrigues D.F."/>
            <person name="Hendrix C."/>
            <person name="Richardson P."/>
            <person name="Tiedje J.M."/>
        </authorList>
    </citation>
    <scope>NUCLEOTIDE SEQUENCE [LARGE SCALE GENOMIC DNA]</scope>
    <source>
        <strain evidence="2">ATCC BAA-1283 / AT1b</strain>
    </source>
</reference>
<name>C4L0J8_EXISA</name>
<evidence type="ECO:0000313" key="1">
    <source>
        <dbReference type="EMBL" id="ACQ70861.1"/>
    </source>
</evidence>
<keyword evidence="2" id="KW-1185">Reference proteome</keyword>
<dbReference type="eggNOG" id="ENOG5032U4D">
    <property type="taxonomic scope" value="Bacteria"/>
</dbReference>
<dbReference type="OrthoDB" id="3395557at2"/>
<dbReference type="STRING" id="360911.EAT1b_1937"/>
<dbReference type="EMBL" id="CP001615">
    <property type="protein sequence ID" value="ACQ70861.1"/>
    <property type="molecule type" value="Genomic_DNA"/>
</dbReference>
<dbReference type="AlphaFoldDB" id="C4L0J8"/>